<dbReference type="Pfam" id="PF08022">
    <property type="entry name" value="FAD_binding_8"/>
    <property type="match status" value="1"/>
</dbReference>
<feature type="transmembrane region" description="Helical" evidence="7">
    <location>
        <begin position="461"/>
        <end position="486"/>
    </location>
</feature>
<feature type="region of interest" description="Disordered" evidence="6">
    <location>
        <begin position="200"/>
        <end position="242"/>
    </location>
</feature>
<dbReference type="Gene3D" id="3.40.50.80">
    <property type="entry name" value="Nucleotide-binding domain of ferredoxin-NADP reductase (FNR) module"/>
    <property type="match status" value="2"/>
</dbReference>
<sequence>MMHITPLTLTAQLCYLIGGTVICIFFTIFGYLVWRAQGYYQLTPPGEKRRAGFTPNGIAGITAFFTFAGLAVVLLIETTVFYVRYAFQPSHKGRYWAMHRCAALIFQAAVGSLYVATGVALLVKWGGNSAQCAFIFCLGIDRYPSLSLTRGENFNILLSVIIFFVLVPAGLVLLCRAFSTVMLQLAERVVRKRGSASEGADAQVFNSTPGQPTGEETSSSGSSGGAKASVATETNPMGKPVSMRPFHAEPRVKQVCRLIGLLIGILVYAIVSFWLPNDSRRFNANYIAAFARNSIARDRRTNSTTVPDMPYAWFRTGQIRCSDDLTLKLFPGNVFFYAYLLATAVIIFVLRQTQRGRYWVQRRIPLCACFTYGEAAFVVATTLLSVMFFIYWLRDHNYKQTWSVTAKESVQIEAPERWGRGLGQLAILFLSLLLLPVGRQSIVVSVLGVSRDGMLWFHRAVGYSMLAATVGHVVAFYVSYASFGYLMQNLNTVANRVCKKGVFDDYSVLVATWTTWFLLIAMGIFGLSFIRRHYYELFYYTHLAATYMTLPAMVFHASAGWMYLLPGMTIFLADQLVRLWQRTAVVRIVHARVISEDTTELAFSVPGRWDMQRVHPGQYVLVCVPELTALQWHPFTLINLVDEESVAVKSSKVSAAGTVFYVHVKSMGPKTWTGRLYDLVSRGEEITMAVEGPCGTPVDYRHYDDIVLVAGGIGATPCVSILGSLMRQFDALGHSGARPRVSVIWCTRSARHVNAVANMLQLPVRCGNVVRQPWTRPALVGKIDACAALEDLNTNVKMTAKITQSVSTLEQDEPLNEEVGVMDEAVRASGDTEQHFSFDVYVTLKTELQHFSTEAAHQFEQCSSKLSDRSTAKLYTELDDGLHTCVDAIENTRTVSYSSSLQKQKTAAVTEAEPHGTADDAGQEGEEMVFSSESVCNERECSEGPGADVHEESSEGASPCIAGNKEQEVVTRAASAVDGESVVVPSEFSQWSPRSVMESGNQLDGGDSSNDSECGRVAIQVYSGRPDVDRLIREALNKPRPGVGKPSRLDKARTMLFVCGPNALVRQVISSGVQIGVAVHKEEFLF</sequence>
<dbReference type="SUPFAM" id="SSF63380">
    <property type="entry name" value="Riboflavin synthase domain-like"/>
    <property type="match status" value="1"/>
</dbReference>
<feature type="transmembrane region" description="Helical" evidence="7">
    <location>
        <begin position="104"/>
        <end position="123"/>
    </location>
</feature>
<gene>
    <name evidence="9" type="ORF">LPMP_301600</name>
</gene>
<dbReference type="PROSITE" id="PS51384">
    <property type="entry name" value="FAD_FR"/>
    <property type="match status" value="1"/>
</dbReference>
<dbReference type="InterPro" id="IPR017938">
    <property type="entry name" value="Riboflavin_synthase-like_b-brl"/>
</dbReference>
<evidence type="ECO:0000313" key="9">
    <source>
        <dbReference type="EMBL" id="AIO00386.1"/>
    </source>
</evidence>
<dbReference type="InterPro" id="IPR039261">
    <property type="entry name" value="FNR_nucleotide-bd"/>
</dbReference>
<dbReference type="FunFam" id="3.40.50.80:FF:000202">
    <property type="entry name" value="Putative ferric reductase"/>
    <property type="match status" value="1"/>
</dbReference>
<keyword evidence="10" id="KW-1185">Reference proteome</keyword>
<keyword evidence="4" id="KW-0560">Oxidoreductase</keyword>
<dbReference type="EMBL" id="CP009399">
    <property type="protein sequence ID" value="AIO00386.1"/>
    <property type="molecule type" value="Genomic_DNA"/>
</dbReference>
<feature type="transmembrane region" description="Helical" evidence="7">
    <location>
        <begin position="156"/>
        <end position="183"/>
    </location>
</feature>
<evidence type="ECO:0000256" key="7">
    <source>
        <dbReference type="SAM" id="Phobius"/>
    </source>
</evidence>
<dbReference type="eggNOG" id="KOG0039">
    <property type="taxonomic scope" value="Eukaryota"/>
</dbReference>
<feature type="compositionally biased region" description="Basic and acidic residues" evidence="6">
    <location>
        <begin position="936"/>
        <end position="953"/>
    </location>
</feature>
<feature type="domain" description="FAD-binding FR-type" evidence="8">
    <location>
        <begin position="581"/>
        <end position="700"/>
    </location>
</feature>
<dbReference type="PANTHER" id="PTHR11972">
    <property type="entry name" value="NADPH OXIDASE"/>
    <property type="match status" value="1"/>
</dbReference>
<dbReference type="RefSeq" id="XP_010701186.1">
    <property type="nucleotide sequence ID" value="XM_010702884.1"/>
</dbReference>
<feature type="region of interest" description="Disordered" evidence="6">
    <location>
        <begin position="908"/>
        <end position="962"/>
    </location>
</feature>
<dbReference type="InterPro" id="IPR017927">
    <property type="entry name" value="FAD-bd_FR_type"/>
</dbReference>
<dbReference type="InterPro" id="IPR013112">
    <property type="entry name" value="FAD-bd_8"/>
</dbReference>
<accession>A0A088RWR1</accession>
<feature type="transmembrane region" description="Helical" evidence="7">
    <location>
        <begin position="255"/>
        <end position="275"/>
    </location>
</feature>
<evidence type="ECO:0000256" key="5">
    <source>
        <dbReference type="ARBA" id="ARBA00023136"/>
    </source>
</evidence>
<organism evidence="9 10">
    <name type="scientific">Leishmania panamensis</name>
    <dbReference type="NCBI Taxonomy" id="5679"/>
    <lineage>
        <taxon>Eukaryota</taxon>
        <taxon>Discoba</taxon>
        <taxon>Euglenozoa</taxon>
        <taxon>Kinetoplastea</taxon>
        <taxon>Metakinetoplastina</taxon>
        <taxon>Trypanosomatida</taxon>
        <taxon>Trypanosomatidae</taxon>
        <taxon>Leishmaniinae</taxon>
        <taxon>Leishmania</taxon>
        <taxon>Leishmania guyanensis species complex</taxon>
    </lineage>
</organism>
<evidence type="ECO:0000313" key="10">
    <source>
        <dbReference type="Proteomes" id="UP000063063"/>
    </source>
</evidence>
<evidence type="ECO:0000256" key="4">
    <source>
        <dbReference type="ARBA" id="ARBA00023002"/>
    </source>
</evidence>
<dbReference type="SFLD" id="SFLDS00052">
    <property type="entry name" value="Ferric_Reductase_Domain"/>
    <property type="match status" value="1"/>
</dbReference>
<feature type="transmembrane region" description="Helical" evidence="7">
    <location>
        <begin position="425"/>
        <end position="449"/>
    </location>
</feature>
<dbReference type="Pfam" id="PF08030">
    <property type="entry name" value="NAD_binding_6"/>
    <property type="match status" value="1"/>
</dbReference>
<feature type="transmembrane region" description="Helical" evidence="7">
    <location>
        <begin position="58"/>
        <end position="83"/>
    </location>
</feature>
<dbReference type="PANTHER" id="PTHR11972:SF69">
    <property type="entry name" value="FERRIC REDUCTION OXIDASE 6-RELATED"/>
    <property type="match status" value="1"/>
</dbReference>
<dbReference type="VEuPathDB" id="TriTrypDB:LPMP_301600"/>
<evidence type="ECO:0000256" key="6">
    <source>
        <dbReference type="SAM" id="MobiDB-lite"/>
    </source>
</evidence>
<dbReference type="GO" id="GO:0005886">
    <property type="term" value="C:plasma membrane"/>
    <property type="evidence" value="ECO:0007669"/>
    <property type="project" value="TreeGrafter"/>
</dbReference>
<protein>
    <submittedName>
        <fullName evidence="9">Ferric reductase, putative</fullName>
    </submittedName>
</protein>
<dbReference type="SUPFAM" id="SSF52343">
    <property type="entry name" value="Ferredoxin reductase-like, C-terminal NADP-linked domain"/>
    <property type="match status" value="1"/>
</dbReference>
<dbReference type="InterPro" id="IPR013130">
    <property type="entry name" value="Fe3_Rdtase_TM_dom"/>
</dbReference>
<dbReference type="GO" id="GO:0016491">
    <property type="term" value="F:oxidoreductase activity"/>
    <property type="evidence" value="ECO:0007669"/>
    <property type="project" value="UniProtKB-KW"/>
</dbReference>
<proteinExistence type="predicted"/>
<feature type="transmembrane region" description="Helical" evidence="7">
    <location>
        <begin position="506"/>
        <end position="530"/>
    </location>
</feature>
<dbReference type="Proteomes" id="UP000063063">
    <property type="component" value="Chromosome 30"/>
</dbReference>
<dbReference type="OrthoDB" id="260856at2759"/>
<reference evidence="9 10" key="1">
    <citation type="journal article" date="2015" name="Sci. Rep.">
        <title>The genome of Leishmania panamensis: insights into genomics of the L. (Viannia) subgenus.</title>
        <authorList>
            <person name="Llanes A."/>
            <person name="Restrepo C.M."/>
            <person name="Vecchio G.D."/>
            <person name="Anguizola F.J."/>
            <person name="Lleonart R."/>
        </authorList>
    </citation>
    <scope>NUCLEOTIDE SEQUENCE [LARGE SCALE GENOMIC DNA]</scope>
    <source>
        <strain evidence="9 10">MHOM/PA/94/PSC-1</strain>
    </source>
</reference>
<dbReference type="InterPro" id="IPR013121">
    <property type="entry name" value="Fe_red_NAD-bd_6"/>
</dbReference>
<evidence type="ECO:0000259" key="8">
    <source>
        <dbReference type="PROSITE" id="PS51384"/>
    </source>
</evidence>
<dbReference type="InterPro" id="IPR050369">
    <property type="entry name" value="RBOH/FRE"/>
</dbReference>
<evidence type="ECO:0000256" key="3">
    <source>
        <dbReference type="ARBA" id="ARBA00022989"/>
    </source>
</evidence>
<dbReference type="SFLD" id="SFLDG01168">
    <property type="entry name" value="Ferric_reductase_subgroup_(FRE"/>
    <property type="match status" value="1"/>
</dbReference>
<feature type="transmembrane region" description="Helical" evidence="7">
    <location>
        <begin position="334"/>
        <end position="350"/>
    </location>
</feature>
<keyword evidence="5 7" id="KW-0472">Membrane</keyword>
<dbReference type="GeneID" id="22577213"/>
<feature type="transmembrane region" description="Helical" evidence="7">
    <location>
        <begin position="371"/>
        <end position="393"/>
    </location>
</feature>
<evidence type="ECO:0000256" key="2">
    <source>
        <dbReference type="ARBA" id="ARBA00022692"/>
    </source>
</evidence>
<comment type="subcellular location">
    <subcellularLocation>
        <location evidence="1">Membrane</location>
        <topology evidence="1">Multi-pass membrane protein</topology>
    </subcellularLocation>
</comment>
<dbReference type="Pfam" id="PF01794">
    <property type="entry name" value="Ferric_reduct"/>
    <property type="match status" value="1"/>
</dbReference>
<name>A0A088RWR1_LEIPA</name>
<dbReference type="AlphaFoldDB" id="A0A088RWR1"/>
<keyword evidence="2 7" id="KW-0812">Transmembrane</keyword>
<keyword evidence="3 7" id="KW-1133">Transmembrane helix</keyword>
<feature type="transmembrane region" description="Helical" evidence="7">
    <location>
        <begin position="537"/>
        <end position="555"/>
    </location>
</feature>
<feature type="transmembrane region" description="Helical" evidence="7">
    <location>
        <begin position="12"/>
        <end position="34"/>
    </location>
</feature>
<dbReference type="CDD" id="cd06186">
    <property type="entry name" value="NOX_Duox_like_FAD_NADP"/>
    <property type="match status" value="1"/>
</dbReference>
<dbReference type="VEuPathDB" id="TriTrypDB:LPAL13_300020300"/>
<evidence type="ECO:0000256" key="1">
    <source>
        <dbReference type="ARBA" id="ARBA00004141"/>
    </source>
</evidence>
<dbReference type="KEGG" id="lpan:LPMP_301600"/>